<proteinExistence type="inferred from homology"/>
<accession>A0ABQ3GAQ5</accession>
<dbReference type="InterPro" id="IPR031356">
    <property type="entry name" value="Stealth_CR4"/>
</dbReference>
<sequence length="543" mass="61510">MTPHGHPQNAAFPSEIYHAAPEPESRTGEITEVTSAEASARFSGRDDVVRHKGRYALANRTITPSDAMVIDLLFVRDALDAAGIEHLLVRGSDARPVVAVDWKQRKRLRAALVTACADEPFYSLSVDTRRDKALLVADGKLSLSSKARMFRLYRPRVEPIGGLGYGQGTGVQVELWKFDDDGTVKLPIENSLTRRTIPADEAVRGTVQRYGRVWSTIENMFSDHATDIDFPIDIVFSWVDGNNLDFQRYRASFMENVVVGEGDDDEARYRQIDELKYALRSIHMFAPWVRHVYICTDSPIPAWLDAEHPDVTIVRAEDHFRDADVLPVFNSQAIEAQLQHIEGLSEHFLYSNDDMFFGRPLGPDMFFSPGGITKFIEAETRIGLGDNHLDRSGFENAARVNRRLLHDRFGRITTRHLEHTAAPLRRSVLHEMEETFSEEFASTAASRFRAKDNISVTNSLYHYYALLTGRAVTKVGAKVKYVDTTMFSGLDSLSKLVRKRNQDFFCLNDGSFPEVSAKERQEVVTDFLEKYFPIVAPWERETP</sequence>
<dbReference type="PANTHER" id="PTHR24045">
    <property type="match status" value="1"/>
</dbReference>
<gene>
    <name evidence="7" type="primary">cpsY</name>
    <name evidence="7" type="ORF">GCM10008096_00810</name>
</gene>
<comment type="similarity">
    <text evidence="1">Belongs to the stealth family.</text>
</comment>
<evidence type="ECO:0000259" key="5">
    <source>
        <dbReference type="Pfam" id="PF17102"/>
    </source>
</evidence>
<dbReference type="Pfam" id="PF17102">
    <property type="entry name" value="Stealth_CR3"/>
    <property type="match status" value="1"/>
</dbReference>
<protein>
    <submittedName>
        <fullName evidence="7">Exopolysaccharide phosphotransferase CpsY</fullName>
    </submittedName>
</protein>
<dbReference type="RefSeq" id="WP_189348135.1">
    <property type="nucleotide sequence ID" value="NZ_BMXK01000001.1"/>
</dbReference>
<comment type="caution">
    <text evidence="7">The sequence shown here is derived from an EMBL/GenBank/DDBJ whole genome shotgun (WGS) entry which is preliminary data.</text>
</comment>
<name>A0ABQ3GAQ5_9MICC</name>
<keyword evidence="3" id="KW-0270">Exopolysaccharide synthesis</keyword>
<feature type="domain" description="Stealth protein CR3 conserved region 3" evidence="5">
    <location>
        <begin position="419"/>
        <end position="465"/>
    </location>
</feature>
<dbReference type="Pfam" id="PF11380">
    <property type="entry name" value="Stealth_CR2"/>
    <property type="match status" value="1"/>
</dbReference>
<evidence type="ECO:0000259" key="4">
    <source>
        <dbReference type="Pfam" id="PF11380"/>
    </source>
</evidence>
<dbReference type="InterPro" id="IPR021520">
    <property type="entry name" value="Stealth_CR2"/>
</dbReference>
<keyword evidence="8" id="KW-1185">Reference proteome</keyword>
<dbReference type="Proteomes" id="UP000642819">
    <property type="component" value="Unassembled WGS sequence"/>
</dbReference>
<organism evidence="7 8">
    <name type="scientific">Zhihengliuella salsuginis</name>
    <dbReference type="NCBI Taxonomy" id="578222"/>
    <lineage>
        <taxon>Bacteria</taxon>
        <taxon>Bacillati</taxon>
        <taxon>Actinomycetota</taxon>
        <taxon>Actinomycetes</taxon>
        <taxon>Micrococcales</taxon>
        <taxon>Micrococcaceae</taxon>
        <taxon>Zhihengliuella</taxon>
    </lineage>
</organism>
<feature type="domain" description="Stealth protein CR4 conserved region 4" evidence="6">
    <location>
        <begin position="497"/>
        <end position="541"/>
    </location>
</feature>
<keyword evidence="2" id="KW-0808">Transferase</keyword>
<evidence type="ECO:0000256" key="2">
    <source>
        <dbReference type="ARBA" id="ARBA00022679"/>
    </source>
</evidence>
<evidence type="ECO:0000259" key="6">
    <source>
        <dbReference type="Pfam" id="PF17103"/>
    </source>
</evidence>
<dbReference type="InterPro" id="IPR047141">
    <property type="entry name" value="Stealth"/>
</dbReference>
<evidence type="ECO:0000313" key="7">
    <source>
        <dbReference type="EMBL" id="GHC99056.1"/>
    </source>
</evidence>
<feature type="domain" description="Stealth protein CR2 conserved region 2" evidence="4">
    <location>
        <begin position="268"/>
        <end position="373"/>
    </location>
</feature>
<dbReference type="Pfam" id="PF17103">
    <property type="entry name" value="Stealth_CR4"/>
    <property type="match status" value="1"/>
</dbReference>
<reference evidence="8" key="1">
    <citation type="journal article" date="2019" name="Int. J. Syst. Evol. Microbiol.">
        <title>The Global Catalogue of Microorganisms (GCM) 10K type strain sequencing project: providing services to taxonomists for standard genome sequencing and annotation.</title>
        <authorList>
            <consortium name="The Broad Institute Genomics Platform"/>
            <consortium name="The Broad Institute Genome Sequencing Center for Infectious Disease"/>
            <person name="Wu L."/>
            <person name="Ma J."/>
        </authorList>
    </citation>
    <scope>NUCLEOTIDE SEQUENCE [LARGE SCALE GENOMIC DNA]</scope>
    <source>
        <strain evidence="8">KCTC 19466</strain>
    </source>
</reference>
<evidence type="ECO:0000256" key="3">
    <source>
        <dbReference type="ARBA" id="ARBA00023169"/>
    </source>
</evidence>
<dbReference type="InterPro" id="IPR031357">
    <property type="entry name" value="Stealth_CR3"/>
</dbReference>
<evidence type="ECO:0000313" key="8">
    <source>
        <dbReference type="Proteomes" id="UP000642819"/>
    </source>
</evidence>
<dbReference type="EMBL" id="BMXK01000001">
    <property type="protein sequence ID" value="GHC99056.1"/>
    <property type="molecule type" value="Genomic_DNA"/>
</dbReference>
<evidence type="ECO:0000256" key="1">
    <source>
        <dbReference type="ARBA" id="ARBA00007583"/>
    </source>
</evidence>
<dbReference type="PANTHER" id="PTHR24045:SF0">
    <property type="entry name" value="N-ACETYLGLUCOSAMINE-1-PHOSPHOTRANSFERASE SUBUNITS ALPHA_BETA"/>
    <property type="match status" value="1"/>
</dbReference>